<dbReference type="AlphaFoldDB" id="A0A0C9Y5N5"/>
<organism evidence="2 3">
    <name type="scientific">Laccaria amethystina LaAM-08-1</name>
    <dbReference type="NCBI Taxonomy" id="1095629"/>
    <lineage>
        <taxon>Eukaryota</taxon>
        <taxon>Fungi</taxon>
        <taxon>Dikarya</taxon>
        <taxon>Basidiomycota</taxon>
        <taxon>Agaricomycotina</taxon>
        <taxon>Agaricomycetes</taxon>
        <taxon>Agaricomycetidae</taxon>
        <taxon>Agaricales</taxon>
        <taxon>Agaricineae</taxon>
        <taxon>Hydnangiaceae</taxon>
        <taxon>Laccaria</taxon>
    </lineage>
</organism>
<name>A0A0C9Y5N5_9AGAR</name>
<dbReference type="Proteomes" id="UP000054477">
    <property type="component" value="Unassembled WGS sequence"/>
</dbReference>
<feature type="compositionally biased region" description="Basic and acidic residues" evidence="1">
    <location>
        <begin position="1"/>
        <end position="23"/>
    </location>
</feature>
<proteinExistence type="predicted"/>
<reference evidence="2 3" key="1">
    <citation type="submission" date="2014-04" db="EMBL/GenBank/DDBJ databases">
        <authorList>
            <consortium name="DOE Joint Genome Institute"/>
            <person name="Kuo A."/>
            <person name="Kohler A."/>
            <person name="Nagy L.G."/>
            <person name="Floudas D."/>
            <person name="Copeland A."/>
            <person name="Barry K.W."/>
            <person name="Cichocki N."/>
            <person name="Veneault-Fourrey C."/>
            <person name="LaButti K."/>
            <person name="Lindquist E.A."/>
            <person name="Lipzen A."/>
            <person name="Lundell T."/>
            <person name="Morin E."/>
            <person name="Murat C."/>
            <person name="Sun H."/>
            <person name="Tunlid A."/>
            <person name="Henrissat B."/>
            <person name="Grigoriev I.V."/>
            <person name="Hibbett D.S."/>
            <person name="Martin F."/>
            <person name="Nordberg H.P."/>
            <person name="Cantor M.N."/>
            <person name="Hua S.X."/>
        </authorList>
    </citation>
    <scope>NUCLEOTIDE SEQUENCE [LARGE SCALE GENOMIC DNA]</scope>
    <source>
        <strain evidence="2 3">LaAM-08-1</strain>
    </source>
</reference>
<protein>
    <submittedName>
        <fullName evidence="2">Uncharacterized protein</fullName>
    </submittedName>
</protein>
<evidence type="ECO:0000313" key="2">
    <source>
        <dbReference type="EMBL" id="KIK09289.1"/>
    </source>
</evidence>
<reference evidence="3" key="2">
    <citation type="submission" date="2015-01" db="EMBL/GenBank/DDBJ databases">
        <title>Evolutionary Origins and Diversification of the Mycorrhizal Mutualists.</title>
        <authorList>
            <consortium name="DOE Joint Genome Institute"/>
            <consortium name="Mycorrhizal Genomics Consortium"/>
            <person name="Kohler A."/>
            <person name="Kuo A."/>
            <person name="Nagy L.G."/>
            <person name="Floudas D."/>
            <person name="Copeland A."/>
            <person name="Barry K.W."/>
            <person name="Cichocki N."/>
            <person name="Veneault-Fourrey C."/>
            <person name="LaButti K."/>
            <person name="Lindquist E.A."/>
            <person name="Lipzen A."/>
            <person name="Lundell T."/>
            <person name="Morin E."/>
            <person name="Murat C."/>
            <person name="Riley R."/>
            <person name="Ohm R."/>
            <person name="Sun H."/>
            <person name="Tunlid A."/>
            <person name="Henrissat B."/>
            <person name="Grigoriev I.V."/>
            <person name="Hibbett D.S."/>
            <person name="Martin F."/>
        </authorList>
    </citation>
    <scope>NUCLEOTIDE SEQUENCE [LARGE SCALE GENOMIC DNA]</scope>
    <source>
        <strain evidence="3">LaAM-08-1</strain>
    </source>
</reference>
<dbReference type="HOGENOM" id="CLU_2413590_0_0_1"/>
<sequence>MLNEKTDEAQNRRGRNSGEEDVGKVATDGAGCVLEERAGMVVDKFLPALIPFRIHTNGSPIAEMRVQALGRLYVSSFDAASVIVRSDETSRQ</sequence>
<evidence type="ECO:0000256" key="1">
    <source>
        <dbReference type="SAM" id="MobiDB-lite"/>
    </source>
</evidence>
<feature type="region of interest" description="Disordered" evidence="1">
    <location>
        <begin position="1"/>
        <end position="25"/>
    </location>
</feature>
<accession>A0A0C9Y5N5</accession>
<evidence type="ECO:0000313" key="3">
    <source>
        <dbReference type="Proteomes" id="UP000054477"/>
    </source>
</evidence>
<dbReference type="EMBL" id="KN838539">
    <property type="protein sequence ID" value="KIK09289.1"/>
    <property type="molecule type" value="Genomic_DNA"/>
</dbReference>
<gene>
    <name evidence="2" type="ORF">K443DRAFT_452945</name>
</gene>
<keyword evidence="3" id="KW-1185">Reference proteome</keyword>